<name>A0A372L998_9BACI</name>
<evidence type="ECO:0000313" key="6">
    <source>
        <dbReference type="Proteomes" id="UP000262939"/>
    </source>
</evidence>
<evidence type="ECO:0000256" key="1">
    <source>
        <dbReference type="ARBA" id="ARBA00022741"/>
    </source>
</evidence>
<dbReference type="GO" id="GO:0016740">
    <property type="term" value="F:transferase activity"/>
    <property type="evidence" value="ECO:0007669"/>
    <property type="project" value="UniProtKB-KW"/>
</dbReference>
<dbReference type="Gene3D" id="2.40.100.10">
    <property type="entry name" value="Cyclophilin-like"/>
    <property type="match status" value="1"/>
</dbReference>
<feature type="domain" description="Carboxyltransferase" evidence="4">
    <location>
        <begin position="23"/>
        <end position="319"/>
    </location>
</feature>
<accession>A0A372L998</accession>
<keyword evidence="1" id="KW-0547">Nucleotide-binding</keyword>
<keyword evidence="5" id="KW-0808">Transferase</keyword>
<evidence type="ECO:0000313" key="5">
    <source>
        <dbReference type="EMBL" id="RFU62077.1"/>
    </source>
</evidence>
<keyword evidence="2" id="KW-0378">Hydrolase</keyword>
<evidence type="ECO:0000259" key="4">
    <source>
        <dbReference type="SMART" id="SM00797"/>
    </source>
</evidence>
<reference evidence="5 6" key="1">
    <citation type="submission" date="2018-08" db="EMBL/GenBank/DDBJ databases">
        <title>Bacillus chawlae sp. nov., Bacillus glennii sp. nov., and Bacillus saganii sp. nov. Isolated from the Vehicle Assembly Building at Kennedy Space Center where the Viking Spacecraft were Assembled.</title>
        <authorList>
            <person name="Seuylemezian A."/>
            <person name="Vaishampayan P."/>
        </authorList>
    </citation>
    <scope>NUCLEOTIDE SEQUENCE [LARGE SCALE GENOMIC DNA]</scope>
    <source>
        <strain evidence="5 6">V44-8</strain>
    </source>
</reference>
<dbReference type="SMART" id="SM00797">
    <property type="entry name" value="AHS2"/>
    <property type="match status" value="1"/>
</dbReference>
<dbReference type="Pfam" id="PF02626">
    <property type="entry name" value="CT_A_B"/>
    <property type="match status" value="1"/>
</dbReference>
<dbReference type="NCBIfam" id="TIGR00724">
    <property type="entry name" value="urea_amlyse_rel"/>
    <property type="match status" value="1"/>
</dbReference>
<keyword evidence="3" id="KW-0067">ATP-binding</keyword>
<dbReference type="EMBL" id="QVTD01000011">
    <property type="protein sequence ID" value="RFU62077.1"/>
    <property type="molecule type" value="Genomic_DNA"/>
</dbReference>
<gene>
    <name evidence="5" type="ORF">D0466_15965</name>
</gene>
<dbReference type="PANTHER" id="PTHR43309">
    <property type="entry name" value="5-OXOPROLINASE SUBUNIT C"/>
    <property type="match status" value="1"/>
</dbReference>
<dbReference type="OrthoDB" id="9782422at2"/>
<dbReference type="InterPro" id="IPR052708">
    <property type="entry name" value="PxpC"/>
</dbReference>
<dbReference type="GO" id="GO:0016787">
    <property type="term" value="F:hydrolase activity"/>
    <property type="evidence" value="ECO:0007669"/>
    <property type="project" value="UniProtKB-KW"/>
</dbReference>
<dbReference type="SUPFAM" id="SSF50891">
    <property type="entry name" value="Cyclophilin-like"/>
    <property type="match status" value="1"/>
</dbReference>
<dbReference type="PANTHER" id="PTHR43309:SF5">
    <property type="entry name" value="5-OXOPROLINASE SUBUNIT C"/>
    <property type="match status" value="1"/>
</dbReference>
<protein>
    <submittedName>
        <fullName evidence="5">Biotin-dependent carboxyltransferase family protein</fullName>
    </submittedName>
</protein>
<dbReference type="Proteomes" id="UP000262939">
    <property type="component" value="Unassembled WGS sequence"/>
</dbReference>
<evidence type="ECO:0000256" key="2">
    <source>
        <dbReference type="ARBA" id="ARBA00022801"/>
    </source>
</evidence>
<comment type="caution">
    <text evidence="5">The sequence shown here is derived from an EMBL/GenBank/DDBJ whole genome shotgun (WGS) entry which is preliminary data.</text>
</comment>
<dbReference type="GO" id="GO:0005524">
    <property type="term" value="F:ATP binding"/>
    <property type="evidence" value="ECO:0007669"/>
    <property type="project" value="UniProtKB-KW"/>
</dbReference>
<sequence>MITIIKPGILTSIQDLGRYGFQKYGVIASGAMDQSAHRIANLLVGNEENAATLEITLLGPAIAFNEDALISICGGDLSATINGQAVRRWRPVFVRGGSTLKFGPGKAGCRAYIAVAGGFDVPVVMNSKSTYLRAEIGGFSGRALKEGDQIAWSSHGNLSGIMIKHLKSNLKDHFFMECDWSAAGDLIDYTSRRSIRVMEGRQFELFTKGSQEKFFSEPFTVTSESDRMGYRLKGPLLTMEKAEEMISEAVSFGTIQVPSEGNPIVLLADRQTTGGYPKIGQIAAVDLPYLAQAKPGDRVYFTKVTLDEAQSLYLEQETKIKQLKIGVSLKFR</sequence>
<organism evidence="5 6">
    <name type="scientific">Peribacillus glennii</name>
    <dbReference type="NCBI Taxonomy" id="2303991"/>
    <lineage>
        <taxon>Bacteria</taxon>
        <taxon>Bacillati</taxon>
        <taxon>Bacillota</taxon>
        <taxon>Bacilli</taxon>
        <taxon>Bacillales</taxon>
        <taxon>Bacillaceae</taxon>
        <taxon>Peribacillus</taxon>
    </lineage>
</organism>
<dbReference type="InterPro" id="IPR029000">
    <property type="entry name" value="Cyclophilin-like_dom_sf"/>
</dbReference>
<keyword evidence="6" id="KW-1185">Reference proteome</keyword>
<evidence type="ECO:0000256" key="3">
    <source>
        <dbReference type="ARBA" id="ARBA00022840"/>
    </source>
</evidence>
<dbReference type="RefSeq" id="WP_117323535.1">
    <property type="nucleotide sequence ID" value="NZ_QVTD01000011.1"/>
</dbReference>
<dbReference type="InterPro" id="IPR003778">
    <property type="entry name" value="CT_A_B"/>
</dbReference>
<dbReference type="AlphaFoldDB" id="A0A372L998"/>
<proteinExistence type="predicted"/>